<dbReference type="InterPro" id="IPR051448">
    <property type="entry name" value="CdaR-like_regulators"/>
</dbReference>
<evidence type="ECO:0000313" key="7">
    <source>
        <dbReference type="Proteomes" id="UP000319578"/>
    </source>
</evidence>
<reference evidence="4 7" key="3">
    <citation type="submission" date="2019-06" db="EMBL/GenBank/DDBJ databases">
        <title>Whole genome shotgun sequence of Brevibacillus reuszeri NBRC 15719.</title>
        <authorList>
            <person name="Hosoyama A."/>
            <person name="Uohara A."/>
            <person name="Ohji S."/>
            <person name="Ichikawa N."/>
        </authorList>
    </citation>
    <scope>NUCLEOTIDE SEQUENCE [LARGE SCALE GENOMIC DNA]</scope>
    <source>
        <strain evidence="4 7">NBRC 15719</strain>
    </source>
</reference>
<dbReference type="InterPro" id="IPR025736">
    <property type="entry name" value="PucR_C-HTH_dom"/>
</dbReference>
<protein>
    <recommendedName>
        <fullName evidence="3">GAF domain-containing protein</fullName>
    </recommendedName>
</protein>
<dbReference type="InterPro" id="IPR042070">
    <property type="entry name" value="PucR_C-HTH_sf"/>
</dbReference>
<feature type="coiled-coil region" evidence="2">
    <location>
        <begin position="282"/>
        <end position="313"/>
    </location>
</feature>
<dbReference type="EMBL" id="BJON01000003">
    <property type="protein sequence ID" value="GED67124.1"/>
    <property type="molecule type" value="Genomic_DNA"/>
</dbReference>
<dbReference type="Proteomes" id="UP000036834">
    <property type="component" value="Unassembled WGS sequence"/>
</dbReference>
<dbReference type="PANTHER" id="PTHR33744:SF1">
    <property type="entry name" value="DNA-BINDING TRANSCRIPTIONAL ACTIVATOR ADER"/>
    <property type="match status" value="1"/>
</dbReference>
<dbReference type="InterPro" id="IPR003018">
    <property type="entry name" value="GAF"/>
</dbReference>
<dbReference type="Gene3D" id="1.10.10.2840">
    <property type="entry name" value="PucR C-terminal helix-turn-helix domain"/>
    <property type="match status" value="1"/>
</dbReference>
<comment type="caution">
    <text evidence="5">The sequence shown here is derived from an EMBL/GenBank/DDBJ whole genome shotgun (WGS) entry which is preliminary data.</text>
</comment>
<dbReference type="SUPFAM" id="SSF55781">
    <property type="entry name" value="GAF domain-like"/>
    <property type="match status" value="1"/>
</dbReference>
<dbReference type="STRING" id="54915.ADS79_22130"/>
<dbReference type="AlphaFoldDB" id="A0A0K9YS66"/>
<dbReference type="Pfam" id="PF13185">
    <property type="entry name" value="GAF_2"/>
    <property type="match status" value="1"/>
</dbReference>
<dbReference type="SMART" id="SM00065">
    <property type="entry name" value="GAF"/>
    <property type="match status" value="1"/>
</dbReference>
<evidence type="ECO:0000256" key="1">
    <source>
        <dbReference type="ARBA" id="ARBA00006754"/>
    </source>
</evidence>
<keyword evidence="2" id="KW-0175">Coiled coil</keyword>
<evidence type="ECO:0000313" key="4">
    <source>
        <dbReference type="EMBL" id="GED67124.1"/>
    </source>
</evidence>
<dbReference type="PATRIC" id="fig|54915.3.peg.3552"/>
<evidence type="ECO:0000313" key="5">
    <source>
        <dbReference type="EMBL" id="KNB71477.1"/>
    </source>
</evidence>
<comment type="similarity">
    <text evidence="1">Belongs to the CdaR family.</text>
</comment>
<sequence>MLQTQPLYSYLNKKMKEIPFQLFYSEHSNHKFQLLYTNSKMKLLDELLPTKRVDDQIQVQSDTEKTQISFFYEDDGQALLRLFRPHVDLAQDELETMYVLFSSLGMENKMKTKDAELASMIESIRSITSSLEPQDVLNKIITQALSVIHAADAGYLQLFDETTEELTSRAAVGFNSKLDETRVKSGESITGKVFRDSSPVIYYSRDEIYAAMADLSAENFRHILAASDSSKLRSLISVPLLLENKAIGVMTVQQYDAEGKLSEDDLHLLEGFAAQAAIAIHNAKLYQEANERLEEISELTKQLEETNRLLLRRAEIHETLTQFSLQNKSITFMIQELNRMINREIFFFDNLDAAFFPKHALRSLCVSHDEISRILHTKKKPFSIHIVDRNQKEVHHYVYPLISDSVSLGCFLIPLVTPISPHDQMTIEQASNVLALEMTKRKTQEEVYYKKTQELFTDLLQYKDPRLLEEAGESLGLQPASFFSVLLVEVVSYTDLQALEAVIHRLISSIKRRIPKKGTLIFGFHNKVTILFSTNASHEMNKVISALHSHLLEWGDREETPLHAGLSTSYEGFHSIAKCYDEASKSLSFMINRKKTGIMTYKKIGVNRLFLTQPFSEIESFAEDILSPLRSEKAQNNDLEKTLFTYVKSNKSINETAEKLHIHKNTLYHRLKKIEELLQLEFHNPDDFLQILLACHLHETV</sequence>
<keyword evidence="7" id="KW-1185">Reference proteome</keyword>
<dbReference type="InterPro" id="IPR041522">
    <property type="entry name" value="CdaR_GGDEF"/>
</dbReference>
<accession>A0A0K9YS66</accession>
<dbReference type="InterPro" id="IPR029016">
    <property type="entry name" value="GAF-like_dom_sf"/>
</dbReference>
<dbReference type="PANTHER" id="PTHR33744">
    <property type="entry name" value="CARBOHYDRATE DIACID REGULATOR"/>
    <property type="match status" value="1"/>
</dbReference>
<dbReference type="Pfam" id="PF17853">
    <property type="entry name" value="GGDEF_2"/>
    <property type="match status" value="1"/>
</dbReference>
<evidence type="ECO:0000256" key="2">
    <source>
        <dbReference type="SAM" id="Coils"/>
    </source>
</evidence>
<evidence type="ECO:0000313" key="6">
    <source>
        <dbReference type="Proteomes" id="UP000036834"/>
    </source>
</evidence>
<reference evidence="5" key="2">
    <citation type="submission" date="2015-07" db="EMBL/GenBank/DDBJ databases">
        <title>MeaNS - Measles Nucleotide Surveillance Program.</title>
        <authorList>
            <person name="Tran T."/>
            <person name="Druce J."/>
        </authorList>
    </citation>
    <scope>NUCLEOTIDE SEQUENCE</scope>
    <source>
        <strain evidence="5">DSM 9887</strain>
    </source>
</reference>
<proteinExistence type="inferred from homology"/>
<dbReference type="Pfam" id="PF13556">
    <property type="entry name" value="HTH_30"/>
    <property type="match status" value="1"/>
</dbReference>
<name>A0A0K9YS66_9BACL</name>
<dbReference type="Gene3D" id="3.30.450.40">
    <property type="match status" value="1"/>
</dbReference>
<dbReference type="Proteomes" id="UP000319578">
    <property type="component" value="Unassembled WGS sequence"/>
</dbReference>
<organism evidence="5 6">
    <name type="scientific">Brevibacillus reuszeri</name>
    <dbReference type="NCBI Taxonomy" id="54915"/>
    <lineage>
        <taxon>Bacteria</taxon>
        <taxon>Bacillati</taxon>
        <taxon>Bacillota</taxon>
        <taxon>Bacilli</taxon>
        <taxon>Bacillales</taxon>
        <taxon>Paenibacillaceae</taxon>
        <taxon>Brevibacillus</taxon>
    </lineage>
</organism>
<feature type="domain" description="GAF" evidence="3">
    <location>
        <begin position="132"/>
        <end position="290"/>
    </location>
</feature>
<gene>
    <name evidence="5" type="ORF">ADS79_22130</name>
    <name evidence="4" type="ORF">BRE01_08260</name>
</gene>
<evidence type="ECO:0000259" key="3">
    <source>
        <dbReference type="SMART" id="SM00065"/>
    </source>
</evidence>
<reference evidence="6" key="1">
    <citation type="submission" date="2015-07" db="EMBL/GenBank/DDBJ databases">
        <title>Genome sequencing project for genomic taxonomy and phylogenomics of Bacillus-like bacteria.</title>
        <authorList>
            <person name="Liu B."/>
            <person name="Wang J."/>
            <person name="Zhu Y."/>
            <person name="Liu G."/>
            <person name="Chen Q."/>
            <person name="Chen Z."/>
            <person name="Lan J."/>
            <person name="Che J."/>
            <person name="Ge C."/>
            <person name="Shi H."/>
            <person name="Pan Z."/>
            <person name="Liu X."/>
        </authorList>
    </citation>
    <scope>NUCLEOTIDE SEQUENCE [LARGE SCALE GENOMIC DNA]</scope>
    <source>
        <strain evidence="6">DSM 9887</strain>
    </source>
</reference>
<dbReference type="RefSeq" id="WP_049740514.1">
    <property type="nucleotide sequence ID" value="NZ_BJON01000003.1"/>
</dbReference>
<dbReference type="EMBL" id="LGIQ01000009">
    <property type="protein sequence ID" value="KNB71477.1"/>
    <property type="molecule type" value="Genomic_DNA"/>
</dbReference>